<dbReference type="RefSeq" id="WP_171627017.1">
    <property type="nucleotide sequence ID" value="NZ_JABBPG010000007.1"/>
</dbReference>
<organism evidence="1 2">
    <name type="scientific">Pseudoalteromonas caenipelagi</name>
    <dbReference type="NCBI Taxonomy" id="2726988"/>
    <lineage>
        <taxon>Bacteria</taxon>
        <taxon>Pseudomonadati</taxon>
        <taxon>Pseudomonadota</taxon>
        <taxon>Gammaproteobacteria</taxon>
        <taxon>Alteromonadales</taxon>
        <taxon>Pseudoalteromonadaceae</taxon>
        <taxon>Pseudoalteromonas</taxon>
    </lineage>
</organism>
<gene>
    <name evidence="1" type="ORF">HG263_15615</name>
</gene>
<dbReference type="Proteomes" id="UP000586305">
    <property type="component" value="Unassembled WGS sequence"/>
</dbReference>
<accession>A0A849VGN5</accession>
<comment type="caution">
    <text evidence="1">The sequence shown here is derived from an EMBL/GenBank/DDBJ whole genome shotgun (WGS) entry which is preliminary data.</text>
</comment>
<evidence type="ECO:0008006" key="3">
    <source>
        <dbReference type="Google" id="ProtNLM"/>
    </source>
</evidence>
<sequence>MASPINNPLHGVTLGSVVHSSVGTVFKGSVLNINVSKMVEQEGSDVYMSGQSSYVYKDRMNEGSFGVSGSYGVSGISQFKSSLAAYAGNAVAQSSKSITVDYSATSVAGVQYIDFENLNVGSFLESLNDSTKSVCSDVLTAYNNVIEAAGNLDVDILSALKHPSDYQDFIELVNIWVAQSNDFSRLHGDGIVVGVTWGAIGCVQMNMTAQDKANSWQYGGEANFSYANPAASINVKTTYAGSNSSNDAKVDVDCKSFWAGSKLEELTNKWCGEFIGKSYQALADVDVVTKAPSMTIKDTPKIPDFVKPLENPTLIEKVGKIKDLEGLEVLAKAQAYEQAKAKAKAKDKTLTLTEFLNQTDEPSNTSGISKTIRNIKGNNVNTLASEEKIESKRDVEHHSLQELSRSASVLSATADSVDTSSSGFLNIQGCVPLGVWIANWADIFPWLARGFYNNVEDFKEIESLQLRVMVQDFLTLSKIYYIAESCGITEIARKDTSKPSIKSGYLADAFANGAAKLQKPNADMHEVYKELGKDAGAIYSLWNEVGFLRNCELGLGLIKGDKSVSEKLTGTSERQSYSLVSCPFDFESANYHAFSDFYSLLPLITPDQDIWIFGPEQGGLSSIYDNEVVFSKPNEKIKYLSFDYDKTLKVLSAQDGKVTCYPIPFSAAEGDIEWKGMSVSSNVSSQKGLLKNLTDLQESLNGLNAWSFSSSNWPTDWTPNKPYNQQDIPKHYIGLIDEIDTII</sequence>
<dbReference type="EMBL" id="JABBPG010000007">
    <property type="protein sequence ID" value="NOU51960.1"/>
    <property type="molecule type" value="Genomic_DNA"/>
</dbReference>
<name>A0A849VGN5_9GAMM</name>
<proteinExistence type="predicted"/>
<dbReference type="AlphaFoldDB" id="A0A849VGN5"/>
<evidence type="ECO:0000313" key="2">
    <source>
        <dbReference type="Proteomes" id="UP000586305"/>
    </source>
</evidence>
<protein>
    <recommendedName>
        <fullName evidence="3">MAC/Perforin domain-containing protein</fullName>
    </recommendedName>
</protein>
<evidence type="ECO:0000313" key="1">
    <source>
        <dbReference type="EMBL" id="NOU51960.1"/>
    </source>
</evidence>
<keyword evidence="2" id="KW-1185">Reference proteome</keyword>
<reference evidence="1 2" key="1">
    <citation type="submission" date="2020-04" db="EMBL/GenBank/DDBJ databases">
        <title>Pseudoalteromonas caenipelagi sp. nov., isolated from a tidal flat.</title>
        <authorList>
            <person name="Park S."/>
            <person name="Yoon J.-H."/>
        </authorList>
    </citation>
    <scope>NUCLEOTIDE SEQUENCE [LARGE SCALE GENOMIC DNA]</scope>
    <source>
        <strain evidence="1 2">JBTF-M23</strain>
    </source>
</reference>